<dbReference type="EMBL" id="VIWO01000001">
    <property type="protein sequence ID" value="TWF44867.1"/>
    <property type="molecule type" value="Genomic_DNA"/>
</dbReference>
<proteinExistence type="predicted"/>
<keyword evidence="2" id="KW-1185">Reference proteome</keyword>
<dbReference type="AlphaFoldDB" id="A0A561Q3C7"/>
<dbReference type="Gene3D" id="3.90.550.10">
    <property type="entry name" value="Spore Coat Polysaccharide Biosynthesis Protein SpsA, Chain A"/>
    <property type="match status" value="1"/>
</dbReference>
<sequence>MQHRISFCTVCMNRTIHLKETFIRNIQDNMDYGNIEFILLDYGSRDDMYEWAQTALSSYINAGLVSYYRTTTPLFFHMSHSKNMAFRLGVGDILCGIDADNYTGAGFAAYVNEQFNRDEEIFMAPPRIATDRKWWDVQGRICVRKEDFYHLRGYDEKVVEYGFEDQDFKSRLEALGRKRTTIKEEHFLHAITHDNSLRIADSLSGKNGKDLFMACIGEQMAEIIYLQENNIFEKFFVASDSLTDTDLKHSMLHPRKRETGLYHQDGQQLQLYRETGKPFQVLTYQTPDHLVSDNQHHFHRIKAELQRQNFLLKRAIYMGKRIFADNKSKGGPINEPGFGEGTVYKNFGNTAIHLGAINALSENSTAW</sequence>
<comment type="caution">
    <text evidence="1">The sequence shown here is derived from an EMBL/GenBank/DDBJ whole genome shotgun (WGS) entry which is preliminary data.</text>
</comment>
<accession>A0A561Q3C7</accession>
<reference evidence="1 2" key="1">
    <citation type="submission" date="2019-06" db="EMBL/GenBank/DDBJ databases">
        <title>Sorghum-associated microbial communities from plants grown in Nebraska, USA.</title>
        <authorList>
            <person name="Schachtman D."/>
        </authorList>
    </citation>
    <scope>NUCLEOTIDE SEQUENCE [LARGE SCALE GENOMIC DNA]</scope>
    <source>
        <strain evidence="1 2">1209</strain>
    </source>
</reference>
<name>A0A561Q3C7_9BACT</name>
<evidence type="ECO:0000313" key="2">
    <source>
        <dbReference type="Proteomes" id="UP000320811"/>
    </source>
</evidence>
<dbReference type="GO" id="GO:0016757">
    <property type="term" value="F:glycosyltransferase activity"/>
    <property type="evidence" value="ECO:0007669"/>
    <property type="project" value="UniProtKB-KW"/>
</dbReference>
<keyword evidence="1" id="KW-0808">Transferase</keyword>
<dbReference type="SUPFAM" id="SSF53448">
    <property type="entry name" value="Nucleotide-diphospho-sugar transferases"/>
    <property type="match status" value="1"/>
</dbReference>
<evidence type="ECO:0000313" key="1">
    <source>
        <dbReference type="EMBL" id="TWF44867.1"/>
    </source>
</evidence>
<organism evidence="1 2">
    <name type="scientific">Chitinophaga polysaccharea</name>
    <dbReference type="NCBI Taxonomy" id="1293035"/>
    <lineage>
        <taxon>Bacteria</taxon>
        <taxon>Pseudomonadati</taxon>
        <taxon>Bacteroidota</taxon>
        <taxon>Chitinophagia</taxon>
        <taxon>Chitinophagales</taxon>
        <taxon>Chitinophagaceae</taxon>
        <taxon>Chitinophaga</taxon>
    </lineage>
</organism>
<dbReference type="InterPro" id="IPR029044">
    <property type="entry name" value="Nucleotide-diphossugar_trans"/>
</dbReference>
<keyword evidence="1" id="KW-0328">Glycosyltransferase</keyword>
<dbReference type="Proteomes" id="UP000320811">
    <property type="component" value="Unassembled WGS sequence"/>
</dbReference>
<protein>
    <submittedName>
        <fullName evidence="1">Galactosyltransferase-like protein</fullName>
    </submittedName>
</protein>
<gene>
    <name evidence="1" type="ORF">FHW36_101790</name>
</gene>
<dbReference type="CDD" id="cd00761">
    <property type="entry name" value="Glyco_tranf_GTA_type"/>
    <property type="match status" value="1"/>
</dbReference>